<evidence type="ECO:0000256" key="7">
    <source>
        <dbReference type="ARBA" id="ARBA00021407"/>
    </source>
</evidence>
<dbReference type="InterPro" id="IPR004641">
    <property type="entry name" value="RNase_HIII"/>
</dbReference>
<dbReference type="InterPro" id="IPR012337">
    <property type="entry name" value="RNaseH-like_sf"/>
</dbReference>
<evidence type="ECO:0000256" key="3">
    <source>
        <dbReference type="ARBA" id="ARBA00004065"/>
    </source>
</evidence>
<dbReference type="EMBL" id="MPKA01000090">
    <property type="protein sequence ID" value="OLU45009.1"/>
    <property type="molecule type" value="Genomic_DNA"/>
</dbReference>
<dbReference type="PIRSF" id="PIRSF037748">
    <property type="entry name" value="RnhC"/>
    <property type="match status" value="1"/>
</dbReference>
<evidence type="ECO:0000256" key="2">
    <source>
        <dbReference type="ARBA" id="ARBA00001946"/>
    </source>
</evidence>
<evidence type="ECO:0000256" key="15">
    <source>
        <dbReference type="PROSITE-ProRule" id="PRU01319"/>
    </source>
</evidence>
<keyword evidence="13 14" id="KW-0460">Magnesium</keyword>
<dbReference type="GO" id="GO:0004523">
    <property type="term" value="F:RNA-DNA hybrid ribonuclease activity"/>
    <property type="evidence" value="ECO:0007669"/>
    <property type="project" value="UniProtKB-UniRule"/>
</dbReference>
<evidence type="ECO:0000256" key="13">
    <source>
        <dbReference type="ARBA" id="ARBA00022842"/>
    </source>
</evidence>
<dbReference type="Gene3D" id="3.30.420.10">
    <property type="entry name" value="Ribonuclease H-like superfamily/Ribonuclease H"/>
    <property type="match status" value="1"/>
</dbReference>
<reference evidence="17 18" key="1">
    <citation type="submission" date="2016-11" db="EMBL/GenBank/DDBJ databases">
        <title>Description of two novel members of the family Erysipelotrichaceae: Ileibacterium lipovorans gen. nov., sp. nov. and Dubosiella newyorkensis, gen. nov., sp. nov.</title>
        <authorList>
            <person name="Cox L.M."/>
            <person name="Sohn J."/>
            <person name="Tyrrell K.L."/>
            <person name="Citron D.M."/>
            <person name="Lawson P.A."/>
            <person name="Patel N.B."/>
            <person name="Iizumi T."/>
            <person name="Perez-Perez G.I."/>
            <person name="Goldstein E.J."/>
            <person name="Blaser M.J."/>
        </authorList>
    </citation>
    <scope>NUCLEOTIDE SEQUENCE [LARGE SCALE GENOMIC DNA]</scope>
    <source>
        <strain evidence="17 18">NYU-BL-A4</strain>
    </source>
</reference>
<evidence type="ECO:0000256" key="4">
    <source>
        <dbReference type="ARBA" id="ARBA00004496"/>
    </source>
</evidence>
<sequence length="286" mass="32444">MPTITKTMSLEDIDSLKQRIAPYVVAWKQPNYTLFQAKLESMSITAYASGKVVYQGKDLSFLEPEPEKKTEAIFPQAGSDEVGTGDYFGPVVVAACIVDQKAAEKLMTLQITDSKKMKDAFILQVEETIKELCPHSILIVNNAKYNAMSSRYNMVAMKCILHNQAYWNLEQKGNPLPSLSVVDQFVQEKSYYRYLQGQDHVVKDLHFETKAESKYLAVAAASVLARATFLKYMDKMSEKYDFLFPKGAGAKVDQSGVQFVERYGWDPLYDVAKLHFKNTEKIKHML</sequence>
<evidence type="ECO:0000256" key="6">
    <source>
        <dbReference type="ARBA" id="ARBA00012180"/>
    </source>
</evidence>
<dbReference type="PROSITE" id="PS51975">
    <property type="entry name" value="RNASE_H_2"/>
    <property type="match status" value="1"/>
</dbReference>
<dbReference type="InterPro" id="IPR036397">
    <property type="entry name" value="RNaseH_sf"/>
</dbReference>
<keyword evidence="18" id="KW-1185">Reference proteome</keyword>
<comment type="caution">
    <text evidence="17">The sequence shown here is derived from an EMBL/GenBank/DDBJ whole genome shotgun (WGS) entry which is preliminary data.</text>
</comment>
<evidence type="ECO:0000256" key="8">
    <source>
        <dbReference type="ARBA" id="ARBA00022490"/>
    </source>
</evidence>
<evidence type="ECO:0000256" key="10">
    <source>
        <dbReference type="ARBA" id="ARBA00022723"/>
    </source>
</evidence>
<keyword evidence="11 14" id="KW-0255">Endonuclease</keyword>
<dbReference type="RefSeq" id="WP_076342014.1">
    <property type="nucleotide sequence ID" value="NZ_CANTAN010000010.1"/>
</dbReference>
<comment type="catalytic activity">
    <reaction evidence="1 14 15">
        <text>Endonucleolytic cleavage to 5'-phosphomonoester.</text>
        <dbReference type="EC" id="3.1.26.4"/>
    </reaction>
</comment>
<feature type="binding site" evidence="14 15">
    <location>
        <position position="183"/>
    </location>
    <ligand>
        <name>a divalent metal cation</name>
        <dbReference type="ChEBI" id="CHEBI:60240"/>
    </ligand>
</feature>
<organism evidence="17 18">
    <name type="scientific">Dubosiella newyorkensis</name>
    <dbReference type="NCBI Taxonomy" id="1862672"/>
    <lineage>
        <taxon>Bacteria</taxon>
        <taxon>Bacillati</taxon>
        <taxon>Bacillota</taxon>
        <taxon>Erysipelotrichia</taxon>
        <taxon>Erysipelotrichales</taxon>
        <taxon>Erysipelotrichaceae</taxon>
        <taxon>Dubosiella</taxon>
    </lineage>
</organism>
<dbReference type="HAMAP" id="MF_00053">
    <property type="entry name" value="RNase_HIII"/>
    <property type="match status" value="1"/>
</dbReference>
<dbReference type="GO" id="GO:0003723">
    <property type="term" value="F:RNA binding"/>
    <property type="evidence" value="ECO:0007669"/>
    <property type="project" value="UniProtKB-UniRule"/>
</dbReference>
<dbReference type="InterPro" id="IPR024567">
    <property type="entry name" value="RNase_HII/HIII_dom"/>
</dbReference>
<comment type="cofactor">
    <cofactor evidence="2">
        <name>Mg(2+)</name>
        <dbReference type="ChEBI" id="CHEBI:18420"/>
    </cofactor>
</comment>
<comment type="similarity">
    <text evidence="5 14">Belongs to the RNase HII family. RnhC subfamily.</text>
</comment>
<dbReference type="EC" id="3.1.26.4" evidence="6 14"/>
<dbReference type="NCBIfam" id="TIGR00716">
    <property type="entry name" value="rnhC"/>
    <property type="match status" value="1"/>
</dbReference>
<evidence type="ECO:0000313" key="18">
    <source>
        <dbReference type="Proteomes" id="UP000186705"/>
    </source>
</evidence>
<proteinExistence type="inferred from homology"/>
<dbReference type="PANTHER" id="PTHR10954">
    <property type="entry name" value="RIBONUCLEASE H2 SUBUNIT A"/>
    <property type="match status" value="1"/>
</dbReference>
<feature type="binding site" evidence="14 15">
    <location>
        <position position="81"/>
    </location>
    <ligand>
        <name>a divalent metal cation</name>
        <dbReference type="ChEBI" id="CHEBI:60240"/>
    </ligand>
</feature>
<evidence type="ECO:0000256" key="5">
    <source>
        <dbReference type="ARBA" id="ARBA00008378"/>
    </source>
</evidence>
<dbReference type="GO" id="GO:0043137">
    <property type="term" value="P:DNA replication, removal of RNA primer"/>
    <property type="evidence" value="ECO:0007669"/>
    <property type="project" value="TreeGrafter"/>
</dbReference>
<dbReference type="STRING" id="1862672.BO225_09455"/>
<feature type="domain" description="RNase H type-2" evidence="16">
    <location>
        <begin position="74"/>
        <end position="286"/>
    </location>
</feature>
<dbReference type="Gene3D" id="3.30.310.10">
    <property type="entry name" value="TATA-Binding Protein"/>
    <property type="match status" value="1"/>
</dbReference>
<dbReference type="GO" id="GO:0005737">
    <property type="term" value="C:cytoplasm"/>
    <property type="evidence" value="ECO:0007669"/>
    <property type="project" value="UniProtKB-SubCell"/>
</dbReference>
<dbReference type="CDD" id="cd06590">
    <property type="entry name" value="RNase_HII_bacteria_HIII_like"/>
    <property type="match status" value="1"/>
</dbReference>
<gene>
    <name evidence="14" type="primary">rnhC</name>
    <name evidence="17" type="ORF">BO225_09455</name>
</gene>
<dbReference type="GO" id="GO:0032299">
    <property type="term" value="C:ribonuclease H2 complex"/>
    <property type="evidence" value="ECO:0007669"/>
    <property type="project" value="TreeGrafter"/>
</dbReference>
<dbReference type="Pfam" id="PF11858">
    <property type="entry name" value="DUF3378"/>
    <property type="match status" value="1"/>
</dbReference>
<dbReference type="InterPro" id="IPR012295">
    <property type="entry name" value="TBP_dom_sf"/>
</dbReference>
<dbReference type="Proteomes" id="UP000186705">
    <property type="component" value="Unassembled WGS sequence"/>
</dbReference>
<dbReference type="InterPro" id="IPR001352">
    <property type="entry name" value="RNase_HII/HIII"/>
</dbReference>
<comment type="subcellular location">
    <subcellularLocation>
        <location evidence="4 14">Cytoplasm</location>
    </subcellularLocation>
</comment>
<evidence type="ECO:0000256" key="12">
    <source>
        <dbReference type="ARBA" id="ARBA00022801"/>
    </source>
</evidence>
<dbReference type="GO" id="GO:0000287">
    <property type="term" value="F:magnesium ion binding"/>
    <property type="evidence" value="ECO:0007669"/>
    <property type="project" value="UniProtKB-UniRule"/>
</dbReference>
<evidence type="ECO:0000259" key="16">
    <source>
        <dbReference type="PROSITE" id="PS51975"/>
    </source>
</evidence>
<evidence type="ECO:0000256" key="9">
    <source>
        <dbReference type="ARBA" id="ARBA00022722"/>
    </source>
</evidence>
<dbReference type="OrthoDB" id="9777935at2"/>
<keyword evidence="8 14" id="KW-0963">Cytoplasm</keyword>
<dbReference type="SUPFAM" id="SSF53098">
    <property type="entry name" value="Ribonuclease H-like"/>
    <property type="match status" value="1"/>
</dbReference>
<dbReference type="AlphaFoldDB" id="A0A1U7NKR7"/>
<feature type="binding site" evidence="14 15">
    <location>
        <position position="80"/>
    </location>
    <ligand>
        <name>a divalent metal cation</name>
        <dbReference type="ChEBI" id="CHEBI:60240"/>
    </ligand>
</feature>
<evidence type="ECO:0000256" key="1">
    <source>
        <dbReference type="ARBA" id="ARBA00000077"/>
    </source>
</evidence>
<dbReference type="GO" id="GO:0006298">
    <property type="term" value="P:mismatch repair"/>
    <property type="evidence" value="ECO:0007669"/>
    <property type="project" value="TreeGrafter"/>
</dbReference>
<comment type="cofactor">
    <cofactor evidence="14 15">
        <name>Mn(2+)</name>
        <dbReference type="ChEBI" id="CHEBI:29035"/>
    </cofactor>
    <cofactor evidence="14 15">
        <name>Mg(2+)</name>
        <dbReference type="ChEBI" id="CHEBI:18420"/>
    </cofactor>
    <text evidence="14 15">Manganese or magnesium. Binds 1 divalent metal ion per monomer in the absence of substrate. May bind a second metal ion after substrate binding.</text>
</comment>
<evidence type="ECO:0000313" key="17">
    <source>
        <dbReference type="EMBL" id="OLU45009.1"/>
    </source>
</evidence>
<dbReference type="FunFam" id="3.30.420.10:FF:000047">
    <property type="entry name" value="Ribonuclease HIII"/>
    <property type="match status" value="1"/>
</dbReference>
<evidence type="ECO:0000256" key="14">
    <source>
        <dbReference type="HAMAP-Rule" id="MF_00053"/>
    </source>
</evidence>
<dbReference type="GeneID" id="78276166"/>
<comment type="function">
    <text evidence="3 14">Endonuclease that specifically degrades the RNA of RNA-DNA hybrids.</text>
</comment>
<evidence type="ECO:0000256" key="11">
    <source>
        <dbReference type="ARBA" id="ARBA00022759"/>
    </source>
</evidence>
<accession>A0A1U7NKR7</accession>
<name>A0A1U7NKR7_9FIRM</name>
<dbReference type="InterPro" id="IPR024568">
    <property type="entry name" value="RNase_HIII_N"/>
</dbReference>
<dbReference type="Pfam" id="PF01351">
    <property type="entry name" value="RNase_HII"/>
    <property type="match status" value="1"/>
</dbReference>
<keyword evidence="9 14" id="KW-0540">Nuclease</keyword>
<keyword evidence="12 14" id="KW-0378">Hydrolase</keyword>
<dbReference type="PANTHER" id="PTHR10954:SF23">
    <property type="entry name" value="RIBONUCLEASE"/>
    <property type="match status" value="1"/>
</dbReference>
<keyword evidence="10 14" id="KW-0479">Metal-binding</keyword>
<protein>
    <recommendedName>
        <fullName evidence="7 14">Ribonuclease HIII</fullName>
        <shortName evidence="14">RNase HIII</shortName>
        <ecNumber evidence="6 14">3.1.26.4</ecNumber>
    </recommendedName>
</protein>